<dbReference type="GeneID" id="64966831"/>
<accession>A0A7R7WMK7</accession>
<evidence type="ECO:0000313" key="3">
    <source>
        <dbReference type="Proteomes" id="UP000661280"/>
    </source>
</evidence>
<dbReference type="AlphaFoldDB" id="A0A7R7WMK7"/>
<feature type="region of interest" description="Disordered" evidence="1">
    <location>
        <begin position="1"/>
        <end position="25"/>
    </location>
</feature>
<reference evidence="2" key="1">
    <citation type="submission" date="2021-01" db="EMBL/GenBank/DDBJ databases">
        <authorList>
            <consortium name="Aspergillus luchuensis mut. kawachii IFO 4304 genome sequencing consortium"/>
            <person name="Kazuki M."/>
            <person name="Futagami T."/>
        </authorList>
    </citation>
    <scope>NUCLEOTIDE SEQUENCE</scope>
    <source>
        <strain evidence="2">IFO 4308</strain>
    </source>
</reference>
<evidence type="ECO:0000313" key="2">
    <source>
        <dbReference type="EMBL" id="BCS05510.1"/>
    </source>
</evidence>
<organism evidence="2 3">
    <name type="scientific">Aspergillus kawachii</name>
    <name type="common">White koji mold</name>
    <name type="synonym">Aspergillus awamori var. kawachi</name>
    <dbReference type="NCBI Taxonomy" id="1069201"/>
    <lineage>
        <taxon>Eukaryota</taxon>
        <taxon>Fungi</taxon>
        <taxon>Dikarya</taxon>
        <taxon>Ascomycota</taxon>
        <taxon>Pezizomycotina</taxon>
        <taxon>Eurotiomycetes</taxon>
        <taxon>Eurotiomycetidae</taxon>
        <taxon>Eurotiales</taxon>
        <taxon>Aspergillaceae</taxon>
        <taxon>Aspergillus</taxon>
        <taxon>Aspergillus subgen. Circumdati</taxon>
    </lineage>
</organism>
<gene>
    <name evidence="2" type="ORF">AKAW2_81311A</name>
</gene>
<dbReference type="EMBL" id="AP024432">
    <property type="protein sequence ID" value="BCS05510.1"/>
    <property type="molecule type" value="Genomic_DNA"/>
</dbReference>
<proteinExistence type="predicted"/>
<evidence type="ECO:0000256" key="1">
    <source>
        <dbReference type="SAM" id="MobiDB-lite"/>
    </source>
</evidence>
<keyword evidence="3" id="KW-1185">Reference proteome</keyword>
<reference evidence="2" key="2">
    <citation type="submission" date="2021-02" db="EMBL/GenBank/DDBJ databases">
        <title>Aspergillus luchuensis mut. kawachii IFO 4304 genome sequence.</title>
        <authorList>
            <person name="Mori K."/>
            <person name="Kadooka C."/>
            <person name="Goto M."/>
            <person name="Futagami T."/>
        </authorList>
    </citation>
    <scope>NUCLEOTIDE SEQUENCE</scope>
    <source>
        <strain evidence="2">IFO 4308</strain>
    </source>
</reference>
<dbReference type="RefSeq" id="XP_041549272.1">
    <property type="nucleotide sequence ID" value="XM_041682428.1"/>
</dbReference>
<dbReference type="Proteomes" id="UP000661280">
    <property type="component" value="Chromosome 8"/>
</dbReference>
<dbReference type="KEGG" id="aluc:AKAW2_81311A"/>
<dbReference type="OrthoDB" id="4934715at2759"/>
<sequence length="85" mass="9502">MNDAKLNQKDYNNNDGEDTNRISRPEGPVLLLGISQMMDMAELLNALPPRETADMLVDRCLNSREPSLIIIHAPTFKGEVHAINN</sequence>
<protein>
    <submittedName>
        <fullName evidence="2">Uncharacterized protein</fullName>
    </submittedName>
</protein>
<name>A0A7R7WMK7_ASPKA</name>